<dbReference type="EMBL" id="MK890594">
    <property type="protein sequence ID" value="QFR37099.1"/>
    <property type="molecule type" value="Genomic_DNA"/>
</dbReference>
<dbReference type="InterPro" id="IPR020846">
    <property type="entry name" value="MFS_dom"/>
</dbReference>
<evidence type="ECO:0000256" key="2">
    <source>
        <dbReference type="ARBA" id="ARBA00022448"/>
    </source>
</evidence>
<dbReference type="InterPro" id="IPR001958">
    <property type="entry name" value="Tet-R_TetA/multi-R_MdtG-like"/>
</dbReference>
<keyword evidence="3 7" id="KW-0812">Transmembrane</keyword>
<sequence length="568" mass="64211">MAKTQESFRDQMRTFPWAQVLVIALVRFSEPITFTSLFPYCYFMVRDFGIAKSEAEVSMYSGYLSSIFAFCQMIMGFQWGRFADKHGRKPTLMIGLTGSIVSSLLLGFSKNYWTAFVARGILGSLNGNVAVIRTLLGEVATERKHQAIAFSVMPMVWQFGSILGPMIGGYLSGKGSRFDFLRPMTEKYPYALPNITVALCVLGSMIVMMVFLEETHSKHKYRRDYFVELGDLIKKHIFGVTPKTRLWNTTVTTKRHTVIKSSSATLDEESPLLDSESELNSDDEDQCTSYTTPQPLRNPDQRRDSDASDDSVQSIGQVLSRRQSRALIRAYSMHEEGDDANASYRALLTPAIFYAVICSFITALHTTVFEEFIPVFLAYEVARDDDGKLSSKFPFRTSGGLQYSAEDTGTLLSSTGILGVFLIIVVFPYVDRNYDSLVTYKRFTAIFPVLYFCIPYLVFLADYRIISHLAVYMVTCMKTLAHSMANPQILLIIHNCSPAKHRAMINGATISVNALARCIGPFVWGYLMTWGEENNISWLPWWSIVLMTLLAMYQSHFLRDSNDDDPEE</sequence>
<feature type="transmembrane region" description="Helical" evidence="7">
    <location>
        <begin position="191"/>
        <end position="212"/>
    </location>
</feature>
<dbReference type="SUPFAM" id="SSF103473">
    <property type="entry name" value="MFS general substrate transporter"/>
    <property type="match status" value="1"/>
</dbReference>
<feature type="region of interest" description="Disordered" evidence="6">
    <location>
        <begin position="262"/>
        <end position="317"/>
    </location>
</feature>
<feature type="transmembrane region" description="Helical" evidence="7">
    <location>
        <begin position="411"/>
        <end position="430"/>
    </location>
</feature>
<feature type="transmembrane region" description="Helical" evidence="7">
    <location>
        <begin position="57"/>
        <end position="79"/>
    </location>
</feature>
<evidence type="ECO:0000313" key="9">
    <source>
        <dbReference type="EMBL" id="QFR37099.1"/>
    </source>
</evidence>
<comment type="subcellular location">
    <subcellularLocation>
        <location evidence="1">Membrane</location>
        <topology evidence="1">Multi-pass membrane protein</topology>
    </subcellularLocation>
</comment>
<feature type="domain" description="Major facilitator superfamily (MFS) profile" evidence="8">
    <location>
        <begin position="19"/>
        <end position="563"/>
    </location>
</feature>
<dbReference type="Pfam" id="PF07690">
    <property type="entry name" value="MFS_1"/>
    <property type="match status" value="1"/>
</dbReference>
<evidence type="ECO:0000256" key="1">
    <source>
        <dbReference type="ARBA" id="ARBA00004141"/>
    </source>
</evidence>
<keyword evidence="4 7" id="KW-1133">Transmembrane helix</keyword>
<evidence type="ECO:0000256" key="7">
    <source>
        <dbReference type="SAM" id="Phobius"/>
    </source>
</evidence>
<evidence type="ECO:0000256" key="6">
    <source>
        <dbReference type="SAM" id="MobiDB-lite"/>
    </source>
</evidence>
<dbReference type="PROSITE" id="PS50850">
    <property type="entry name" value="MFS"/>
    <property type="match status" value="1"/>
</dbReference>
<keyword evidence="5 7" id="KW-0472">Membrane</keyword>
<feature type="compositionally biased region" description="Acidic residues" evidence="6">
    <location>
        <begin position="266"/>
        <end position="286"/>
    </location>
</feature>
<keyword evidence="2" id="KW-0813">Transport</keyword>
<feature type="transmembrane region" description="Helical" evidence="7">
    <location>
        <begin position="351"/>
        <end position="369"/>
    </location>
</feature>
<feature type="transmembrane region" description="Helical" evidence="7">
    <location>
        <begin position="20"/>
        <end position="45"/>
    </location>
</feature>
<protein>
    <submittedName>
        <fullName evidence="9">MFS transporter</fullName>
    </submittedName>
</protein>
<dbReference type="GO" id="GO:0022857">
    <property type="term" value="F:transmembrane transporter activity"/>
    <property type="evidence" value="ECO:0007669"/>
    <property type="project" value="InterPro"/>
</dbReference>
<dbReference type="AlphaFoldDB" id="A0A5P8N8H2"/>
<evidence type="ECO:0000256" key="4">
    <source>
        <dbReference type="ARBA" id="ARBA00022989"/>
    </source>
</evidence>
<dbReference type="Gene3D" id="1.20.1250.20">
    <property type="entry name" value="MFS general substrate transporter like domains"/>
    <property type="match status" value="1"/>
</dbReference>
<dbReference type="InterPro" id="IPR036259">
    <property type="entry name" value="MFS_trans_sf"/>
</dbReference>
<feature type="transmembrane region" description="Helical" evidence="7">
    <location>
        <begin position="115"/>
        <end position="136"/>
    </location>
</feature>
<reference evidence="9" key="1">
    <citation type="journal article" date="2019" name="Front. Microbiol.">
        <title>An Overview of Genes From Cyberlindnera americana, a Symbiont Yeast Isolated From the Gut of the Bark Beetle Dendroctonus rhizophagus (Curculionidae: Scolytinae), Involved in the Detoxification Process Using Genome and Transcriptome Data.</title>
        <authorList>
            <person name="Soto-Robles L.V."/>
            <person name="Torres-Banda V."/>
            <person name="Rivera-Orduna F.N."/>
            <person name="Curiel-Quesada E."/>
            <person name="Hidalgo-Lara M.E."/>
            <person name="Zuniga G."/>
        </authorList>
    </citation>
    <scope>NUCLEOTIDE SEQUENCE</scope>
    <source>
        <strain evidence="9">ChDrAdgY46</strain>
    </source>
</reference>
<feature type="transmembrane region" description="Helical" evidence="7">
    <location>
        <begin position="148"/>
        <end position="171"/>
    </location>
</feature>
<evidence type="ECO:0000256" key="5">
    <source>
        <dbReference type="ARBA" id="ARBA00023136"/>
    </source>
</evidence>
<dbReference type="GO" id="GO:0016020">
    <property type="term" value="C:membrane"/>
    <property type="evidence" value="ECO:0007669"/>
    <property type="project" value="UniProtKB-SubCell"/>
</dbReference>
<feature type="transmembrane region" description="Helical" evidence="7">
    <location>
        <begin position="503"/>
        <end position="524"/>
    </location>
</feature>
<proteinExistence type="predicted"/>
<feature type="transmembrane region" description="Helical" evidence="7">
    <location>
        <begin position="91"/>
        <end position="109"/>
    </location>
</feature>
<feature type="transmembrane region" description="Helical" evidence="7">
    <location>
        <begin position="536"/>
        <end position="553"/>
    </location>
</feature>
<dbReference type="PRINTS" id="PR01035">
    <property type="entry name" value="TCRTETA"/>
</dbReference>
<dbReference type="CDD" id="cd17330">
    <property type="entry name" value="MFS_SLC46_TetA_like"/>
    <property type="match status" value="1"/>
</dbReference>
<evidence type="ECO:0000256" key="3">
    <source>
        <dbReference type="ARBA" id="ARBA00022692"/>
    </source>
</evidence>
<name>A0A5P8N8H2_9ASCO</name>
<dbReference type="InterPro" id="IPR011701">
    <property type="entry name" value="MFS"/>
</dbReference>
<organism evidence="9">
    <name type="scientific">Cyberlindnera americana</name>
    <dbReference type="NCBI Taxonomy" id="36016"/>
    <lineage>
        <taxon>Eukaryota</taxon>
        <taxon>Fungi</taxon>
        <taxon>Dikarya</taxon>
        <taxon>Ascomycota</taxon>
        <taxon>Saccharomycotina</taxon>
        <taxon>Saccharomycetes</taxon>
        <taxon>Phaffomycetales</taxon>
        <taxon>Phaffomycetaceae</taxon>
        <taxon>Cyberlindnera</taxon>
    </lineage>
</organism>
<feature type="transmembrane region" description="Helical" evidence="7">
    <location>
        <begin position="442"/>
        <end position="459"/>
    </location>
</feature>
<dbReference type="PANTHER" id="PTHR23504:SF15">
    <property type="entry name" value="MAJOR FACILITATOR SUPERFAMILY (MFS) PROFILE DOMAIN-CONTAINING PROTEIN"/>
    <property type="match status" value="1"/>
</dbReference>
<dbReference type="PANTHER" id="PTHR23504">
    <property type="entry name" value="MAJOR FACILITATOR SUPERFAMILY DOMAIN-CONTAINING PROTEIN 10"/>
    <property type="match status" value="1"/>
</dbReference>
<accession>A0A5P8N8H2</accession>
<gene>
    <name evidence="9" type="ORF">g2282</name>
</gene>
<evidence type="ECO:0000259" key="8">
    <source>
        <dbReference type="PROSITE" id="PS50850"/>
    </source>
</evidence>